<dbReference type="STRING" id="1715693.PH7735_00304"/>
<accession>A0A0P1ILF3</accession>
<dbReference type="InterPro" id="IPR001647">
    <property type="entry name" value="HTH_TetR"/>
</dbReference>
<keyword evidence="7" id="KW-1185">Reference proteome</keyword>
<keyword evidence="2 4" id="KW-0238">DNA-binding</keyword>
<feature type="DNA-binding region" description="H-T-H motif" evidence="4">
    <location>
        <begin position="34"/>
        <end position="53"/>
    </location>
</feature>
<name>A0A0P1ILF3_9RHOB</name>
<dbReference type="InterPro" id="IPR009057">
    <property type="entry name" value="Homeodomain-like_sf"/>
</dbReference>
<gene>
    <name evidence="6" type="primary">kstR2_1</name>
    <name evidence="6" type="ORF">PH7735_00304</name>
</gene>
<dbReference type="PROSITE" id="PS01081">
    <property type="entry name" value="HTH_TETR_1"/>
    <property type="match status" value="1"/>
</dbReference>
<dbReference type="EMBL" id="CYTW01000001">
    <property type="protein sequence ID" value="CUJ83799.1"/>
    <property type="molecule type" value="Genomic_DNA"/>
</dbReference>
<evidence type="ECO:0000256" key="4">
    <source>
        <dbReference type="PROSITE-ProRule" id="PRU00335"/>
    </source>
</evidence>
<evidence type="ECO:0000313" key="7">
    <source>
        <dbReference type="Proteomes" id="UP000051870"/>
    </source>
</evidence>
<dbReference type="RefSeq" id="WP_058309566.1">
    <property type="nucleotide sequence ID" value="NZ_CANLZE010000005.1"/>
</dbReference>
<evidence type="ECO:0000313" key="6">
    <source>
        <dbReference type="EMBL" id="CUJ83799.1"/>
    </source>
</evidence>
<dbReference type="PANTHER" id="PTHR30055">
    <property type="entry name" value="HTH-TYPE TRANSCRIPTIONAL REGULATOR RUTR"/>
    <property type="match status" value="1"/>
</dbReference>
<feature type="domain" description="HTH tetR-type" evidence="5">
    <location>
        <begin position="11"/>
        <end position="71"/>
    </location>
</feature>
<proteinExistence type="predicted"/>
<evidence type="ECO:0000259" key="5">
    <source>
        <dbReference type="PROSITE" id="PS50977"/>
    </source>
</evidence>
<dbReference type="Gene3D" id="1.10.357.10">
    <property type="entry name" value="Tetracycline Repressor, domain 2"/>
    <property type="match status" value="1"/>
</dbReference>
<dbReference type="SUPFAM" id="SSF48498">
    <property type="entry name" value="Tetracyclin repressor-like, C-terminal domain"/>
    <property type="match status" value="1"/>
</dbReference>
<dbReference type="AlphaFoldDB" id="A0A0P1ILF3"/>
<dbReference type="Gene3D" id="1.10.10.60">
    <property type="entry name" value="Homeodomain-like"/>
    <property type="match status" value="1"/>
</dbReference>
<keyword evidence="3" id="KW-0804">Transcription</keyword>
<reference evidence="7" key="1">
    <citation type="submission" date="2015-09" db="EMBL/GenBank/DDBJ databases">
        <authorList>
            <person name="Rodrigo-Torres Lidia"/>
            <person name="Arahal R.David."/>
        </authorList>
    </citation>
    <scope>NUCLEOTIDE SEQUENCE [LARGE SCALE GENOMIC DNA]</scope>
    <source>
        <strain evidence="7">CECT 7735</strain>
    </source>
</reference>
<dbReference type="InterPro" id="IPR036271">
    <property type="entry name" value="Tet_transcr_reg_TetR-rel_C_sf"/>
</dbReference>
<dbReference type="PRINTS" id="PR00455">
    <property type="entry name" value="HTHTETR"/>
</dbReference>
<dbReference type="GO" id="GO:0000976">
    <property type="term" value="F:transcription cis-regulatory region binding"/>
    <property type="evidence" value="ECO:0007669"/>
    <property type="project" value="TreeGrafter"/>
</dbReference>
<dbReference type="InterPro" id="IPR041490">
    <property type="entry name" value="KstR2_TetR_C"/>
</dbReference>
<dbReference type="GeneID" id="83879395"/>
<dbReference type="Pfam" id="PF17932">
    <property type="entry name" value="TetR_C_24"/>
    <property type="match status" value="1"/>
</dbReference>
<dbReference type="Pfam" id="PF00440">
    <property type="entry name" value="TetR_N"/>
    <property type="match status" value="1"/>
</dbReference>
<dbReference type="Proteomes" id="UP000051870">
    <property type="component" value="Unassembled WGS sequence"/>
</dbReference>
<evidence type="ECO:0000256" key="2">
    <source>
        <dbReference type="ARBA" id="ARBA00023125"/>
    </source>
</evidence>
<organism evidence="6 7">
    <name type="scientific">Shimia thalassica</name>
    <dbReference type="NCBI Taxonomy" id="1715693"/>
    <lineage>
        <taxon>Bacteria</taxon>
        <taxon>Pseudomonadati</taxon>
        <taxon>Pseudomonadota</taxon>
        <taxon>Alphaproteobacteria</taxon>
        <taxon>Rhodobacterales</taxon>
        <taxon>Roseobacteraceae</taxon>
    </lineage>
</organism>
<keyword evidence="1" id="KW-0805">Transcription regulation</keyword>
<sequence length="226" mass="25746">MTYSAAEQAKPDRYEEILSAAAECFRQQGFAATSIDTVARYLGSTKGRIYHYFPSKMDLFNVVRDRGMELAFEGVMPGYETKGDPVERLALMAHGHVLTMIQCHAFMQVLLDGLRMRRYGATTDFQRQALERHLEQRNEFERMFRDVIQEGIEAGQFREGAVSFVVQSFLVTVNGPVFWYVEREGDDLTKFQRIADEVVGFAMGGLGVQWTAEMTRKIKQNTGVSK</sequence>
<dbReference type="PROSITE" id="PS50977">
    <property type="entry name" value="HTH_TETR_2"/>
    <property type="match status" value="1"/>
</dbReference>
<protein>
    <submittedName>
        <fullName evidence="6">HTH-type transcriptional repressor KstR2</fullName>
    </submittedName>
</protein>
<dbReference type="SUPFAM" id="SSF46689">
    <property type="entry name" value="Homeodomain-like"/>
    <property type="match status" value="1"/>
</dbReference>
<dbReference type="InterPro" id="IPR050109">
    <property type="entry name" value="HTH-type_TetR-like_transc_reg"/>
</dbReference>
<dbReference type="PANTHER" id="PTHR30055:SF234">
    <property type="entry name" value="HTH-TYPE TRANSCRIPTIONAL REGULATOR BETI"/>
    <property type="match status" value="1"/>
</dbReference>
<dbReference type="GO" id="GO:0003700">
    <property type="term" value="F:DNA-binding transcription factor activity"/>
    <property type="evidence" value="ECO:0007669"/>
    <property type="project" value="TreeGrafter"/>
</dbReference>
<evidence type="ECO:0000256" key="1">
    <source>
        <dbReference type="ARBA" id="ARBA00023015"/>
    </source>
</evidence>
<dbReference type="InterPro" id="IPR023772">
    <property type="entry name" value="DNA-bd_HTH_TetR-type_CS"/>
</dbReference>
<evidence type="ECO:0000256" key="3">
    <source>
        <dbReference type="ARBA" id="ARBA00023163"/>
    </source>
</evidence>